<accession>A0A5J5BXC0</accession>
<protein>
    <submittedName>
        <fullName evidence="2">Uncharacterized protein</fullName>
    </submittedName>
</protein>
<gene>
    <name evidence="2" type="ORF">F0562_003967</name>
</gene>
<keyword evidence="3" id="KW-1185">Reference proteome</keyword>
<dbReference type="EMBL" id="CM018032">
    <property type="protein sequence ID" value="KAA8547538.1"/>
    <property type="molecule type" value="Genomic_DNA"/>
</dbReference>
<organism evidence="2 3">
    <name type="scientific">Nyssa sinensis</name>
    <dbReference type="NCBI Taxonomy" id="561372"/>
    <lineage>
        <taxon>Eukaryota</taxon>
        <taxon>Viridiplantae</taxon>
        <taxon>Streptophyta</taxon>
        <taxon>Embryophyta</taxon>
        <taxon>Tracheophyta</taxon>
        <taxon>Spermatophyta</taxon>
        <taxon>Magnoliopsida</taxon>
        <taxon>eudicotyledons</taxon>
        <taxon>Gunneridae</taxon>
        <taxon>Pentapetalae</taxon>
        <taxon>asterids</taxon>
        <taxon>Cornales</taxon>
        <taxon>Nyssaceae</taxon>
        <taxon>Nyssa</taxon>
    </lineage>
</organism>
<dbReference type="Proteomes" id="UP000325577">
    <property type="component" value="Linkage Group LG1"/>
</dbReference>
<reference evidence="2 3" key="1">
    <citation type="submission" date="2019-09" db="EMBL/GenBank/DDBJ databases">
        <title>A chromosome-level genome assembly of the Chinese tupelo Nyssa sinensis.</title>
        <authorList>
            <person name="Yang X."/>
            <person name="Kang M."/>
            <person name="Yang Y."/>
            <person name="Xiong H."/>
            <person name="Wang M."/>
            <person name="Zhang Z."/>
            <person name="Wang Z."/>
            <person name="Wu H."/>
            <person name="Ma T."/>
            <person name="Liu J."/>
            <person name="Xi Z."/>
        </authorList>
    </citation>
    <scope>NUCLEOTIDE SEQUENCE [LARGE SCALE GENOMIC DNA]</scope>
    <source>
        <strain evidence="2">J267</strain>
        <tissue evidence="2">Leaf</tissue>
    </source>
</reference>
<feature type="region of interest" description="Disordered" evidence="1">
    <location>
        <begin position="36"/>
        <end position="55"/>
    </location>
</feature>
<evidence type="ECO:0000313" key="3">
    <source>
        <dbReference type="Proteomes" id="UP000325577"/>
    </source>
</evidence>
<dbReference type="OrthoDB" id="644067at2759"/>
<sequence length="164" mass="18064">MEEVWKDINLASLHDQITTSNFRGMILQDFLARPFSKKPPPSVSTRDGSPAPPPATALSLNPCPDHFHFLGNSSSEQPLRPDLILQSQPVSNLCSLNVPFDAMEASSSLLASGKKRFPHSDNNSGDRLHKRLHNRAGARSCPFDGRECQTKETATTGTIRHSLY</sequence>
<evidence type="ECO:0000256" key="1">
    <source>
        <dbReference type="SAM" id="MobiDB-lite"/>
    </source>
</evidence>
<proteinExistence type="predicted"/>
<evidence type="ECO:0000313" key="2">
    <source>
        <dbReference type="EMBL" id="KAA8547538.1"/>
    </source>
</evidence>
<dbReference type="AlphaFoldDB" id="A0A5J5BXC0"/>
<name>A0A5J5BXC0_9ASTE</name>